<comment type="subcellular location">
    <subcellularLocation>
        <location evidence="1">Virion</location>
    </subcellularLocation>
</comment>
<dbReference type="GO" id="GO:0044423">
    <property type="term" value="C:virion component"/>
    <property type="evidence" value="ECO:0007669"/>
    <property type="project" value="UniProtKB-KW"/>
</dbReference>
<keyword evidence="2" id="KW-0946">Virion</keyword>
<dbReference type="Proteomes" id="UP000202923">
    <property type="component" value="Genome"/>
</dbReference>
<dbReference type="RefSeq" id="YP_009278763.1">
    <property type="nucleotide sequence ID" value="NC_031010.1"/>
</dbReference>
<dbReference type="GO" id="GO:0051701">
    <property type="term" value="P:biological process involved in interaction with host"/>
    <property type="evidence" value="ECO:0007669"/>
    <property type="project" value="UniProtKB-ARBA"/>
</dbReference>
<protein>
    <submittedName>
        <fullName evidence="3">Putative EPS depolymerase</fullName>
    </submittedName>
</protein>
<dbReference type="InterPro" id="IPR011050">
    <property type="entry name" value="Pectin_lyase_fold/virulence"/>
</dbReference>
<reference evidence="3 4" key="1">
    <citation type="submission" date="2016-06" db="EMBL/GenBank/DDBJ databases">
        <authorList>
            <person name="Kjaerup R.B."/>
            <person name="Dalgaard T.S."/>
            <person name="Juul-Madsen H.R."/>
        </authorList>
    </citation>
    <scope>NUCLEOTIDE SEQUENCE [LARGE SCALE GENOMIC DNA]</scope>
</reference>
<dbReference type="InterPro" id="IPR012334">
    <property type="entry name" value="Pectin_lyas_fold"/>
</dbReference>
<proteinExistence type="predicted"/>
<dbReference type="Gene3D" id="2.160.20.10">
    <property type="entry name" value="Single-stranded right-handed beta-helix, Pectin lyase-like"/>
    <property type="match status" value="1"/>
</dbReference>
<sequence length="632" mass="69304">MAGQSVPAPKALDLTASIVGGTVLLNKDGFIYEMPLSALLQKFDLAAEDGLSQIGRCASVANLRKMEPKTPGQRIDIAEYAPGSKNGGGYFFYDADDKTSKDDGGFCIVTPKGARWKRDIGHIGALNVTHFGAIPDGKTDCIDAVNKMWAFSKANLIQLGIQFPSGKFFLSKFAQASEVGYFRVVGFNSTNAFGYFNTTTIYSDDQDEFVFDVNARRTEISGIEFNGQIDLGNKQYRCSKKGFFRNVDPGGQYIRVSNFMSSWVGGTSFDMLDNLDTKFDQFYASRCTGTVLKGRPSFRDAGGWNHLTAIELTNFNMQYCTGNLVFDLPRATQSLIRNGWIEHCEFPGNLSDGQWQIDSFSMEDCDNPMQVQNARLVRFATNLQGKSNWDANSGESGWKEISAYEYGMTDIHNHGIKTDGSVQAGYYGSLVKMDNNTGAAQWFHACWVKPVSIGDTIQLRMFGTLAYSGNKIDNDVIGGGRQSGGYADVFIKVLQDSSLAIQWDGVGSCPILDVRSDNSKGSTNIYVKVAAWSRNVGVECYTTSKTRFEAGIRFQIQRKGVKVDEAAITGDAFPTVPTGMTLGTKNGIGWNGQGDLLMKFELQNGYLPVKIQSPSSGKITQGYIKVETSLPK</sequence>
<dbReference type="EMBL" id="KX397369">
    <property type="protein sequence ID" value="ANZ49510.1"/>
    <property type="molecule type" value="Genomic_DNA"/>
</dbReference>
<accession>A0A1B2IE12</accession>
<dbReference type="SUPFAM" id="SSF51126">
    <property type="entry name" value="Pectin lyase-like"/>
    <property type="match status" value="1"/>
</dbReference>
<organism evidence="3 4">
    <name type="scientific">Erwinia phage vB_EamM_Kwan</name>
    <dbReference type="NCBI Taxonomy" id="1883374"/>
    <lineage>
        <taxon>Viruses</taxon>
        <taxon>Duplodnaviria</taxon>
        <taxon>Heunggongvirae</taxon>
        <taxon>Uroviricota</taxon>
        <taxon>Caudoviricetes</taxon>
        <taxon>Chimalliviridae</taxon>
        <taxon>Wellingtonvirus</taxon>
        <taxon>Wellingtonvirus wellington</taxon>
    </lineage>
</organism>
<evidence type="ECO:0000313" key="3">
    <source>
        <dbReference type="EMBL" id="ANZ49510.1"/>
    </source>
</evidence>
<evidence type="ECO:0000256" key="2">
    <source>
        <dbReference type="ARBA" id="ARBA00022844"/>
    </source>
</evidence>
<dbReference type="GeneID" id="29062002"/>
<dbReference type="OrthoDB" id="3014at10239"/>
<evidence type="ECO:0000256" key="1">
    <source>
        <dbReference type="ARBA" id="ARBA00004328"/>
    </source>
</evidence>
<evidence type="ECO:0000313" key="4">
    <source>
        <dbReference type="Proteomes" id="UP000202923"/>
    </source>
</evidence>
<dbReference type="KEGG" id="vg:29062002"/>
<dbReference type="GO" id="GO:0019058">
    <property type="term" value="P:viral life cycle"/>
    <property type="evidence" value="ECO:0007669"/>
    <property type="project" value="UniProtKB-ARBA"/>
</dbReference>
<gene>
    <name evidence="3" type="ORF">KWAN_158</name>
</gene>
<name>A0A1B2IE12_9CAUD</name>